<keyword evidence="3" id="KW-1185">Reference proteome</keyword>
<keyword evidence="1" id="KW-0812">Transmembrane</keyword>
<comment type="caution">
    <text evidence="2">The sequence shown here is derived from an EMBL/GenBank/DDBJ whole genome shotgun (WGS) entry which is preliminary data.</text>
</comment>
<protein>
    <submittedName>
        <fullName evidence="2">Uncharacterized protein</fullName>
    </submittedName>
</protein>
<dbReference type="InParanoid" id="A0A200PTQ1"/>
<dbReference type="EMBL" id="MVGT01004045">
    <property type="protein sequence ID" value="OVA01566.1"/>
    <property type="molecule type" value="Genomic_DNA"/>
</dbReference>
<keyword evidence="1" id="KW-0472">Membrane</keyword>
<organism evidence="2 3">
    <name type="scientific">Macleaya cordata</name>
    <name type="common">Five-seeded plume-poppy</name>
    <name type="synonym">Bocconia cordata</name>
    <dbReference type="NCBI Taxonomy" id="56857"/>
    <lineage>
        <taxon>Eukaryota</taxon>
        <taxon>Viridiplantae</taxon>
        <taxon>Streptophyta</taxon>
        <taxon>Embryophyta</taxon>
        <taxon>Tracheophyta</taxon>
        <taxon>Spermatophyta</taxon>
        <taxon>Magnoliopsida</taxon>
        <taxon>Ranunculales</taxon>
        <taxon>Papaveraceae</taxon>
        <taxon>Papaveroideae</taxon>
        <taxon>Macleaya</taxon>
    </lineage>
</organism>
<proteinExistence type="predicted"/>
<evidence type="ECO:0000313" key="3">
    <source>
        <dbReference type="Proteomes" id="UP000195402"/>
    </source>
</evidence>
<accession>A0A200PTQ1</accession>
<feature type="transmembrane region" description="Helical" evidence="1">
    <location>
        <begin position="15"/>
        <end position="33"/>
    </location>
</feature>
<dbReference type="Proteomes" id="UP000195402">
    <property type="component" value="Unassembled WGS sequence"/>
</dbReference>
<gene>
    <name evidence="2" type="ORF">BVC80_7901g6</name>
</gene>
<dbReference type="AlphaFoldDB" id="A0A200PTQ1"/>
<name>A0A200PTQ1_MACCD</name>
<sequence length="143" mass="16748">MLICSQMTLHWKLSFVTRLILIFFFFSVDVLGISKVSEQKEATVSEKKSDRMVAIGMKMMILRRIWLILCRIWRNLSRRPDRSLNLRYFSSQVQDTEKLNPVDGLQVILHTASIESSFEAGILELQIRPSNCSRNLKMEQRLQ</sequence>
<reference evidence="2 3" key="1">
    <citation type="journal article" date="2017" name="Mol. Plant">
        <title>The Genome of Medicinal Plant Macleaya cordata Provides New Insights into Benzylisoquinoline Alkaloids Metabolism.</title>
        <authorList>
            <person name="Liu X."/>
            <person name="Liu Y."/>
            <person name="Huang P."/>
            <person name="Ma Y."/>
            <person name="Qing Z."/>
            <person name="Tang Q."/>
            <person name="Cao H."/>
            <person name="Cheng P."/>
            <person name="Zheng Y."/>
            <person name="Yuan Z."/>
            <person name="Zhou Y."/>
            <person name="Liu J."/>
            <person name="Tang Z."/>
            <person name="Zhuo Y."/>
            <person name="Zhang Y."/>
            <person name="Yu L."/>
            <person name="Huang J."/>
            <person name="Yang P."/>
            <person name="Peng Q."/>
            <person name="Zhang J."/>
            <person name="Jiang W."/>
            <person name="Zhang Z."/>
            <person name="Lin K."/>
            <person name="Ro D.K."/>
            <person name="Chen X."/>
            <person name="Xiong X."/>
            <person name="Shang Y."/>
            <person name="Huang S."/>
            <person name="Zeng J."/>
        </authorList>
    </citation>
    <scope>NUCLEOTIDE SEQUENCE [LARGE SCALE GENOMIC DNA]</scope>
    <source>
        <strain evidence="3">cv. BLH2017</strain>
        <tissue evidence="2">Root</tissue>
    </source>
</reference>
<evidence type="ECO:0000313" key="2">
    <source>
        <dbReference type="EMBL" id="OVA01566.1"/>
    </source>
</evidence>
<evidence type="ECO:0000256" key="1">
    <source>
        <dbReference type="SAM" id="Phobius"/>
    </source>
</evidence>
<keyword evidence="1" id="KW-1133">Transmembrane helix</keyword>